<comment type="caution">
    <text evidence="2">The sequence shown here is derived from an EMBL/GenBank/DDBJ whole genome shotgun (WGS) entry which is preliminary data.</text>
</comment>
<keyword evidence="2" id="KW-0489">Methyltransferase</keyword>
<dbReference type="SUPFAM" id="SSF53335">
    <property type="entry name" value="S-adenosyl-L-methionine-dependent methyltransferases"/>
    <property type="match status" value="1"/>
</dbReference>
<dbReference type="GO" id="GO:0008168">
    <property type="term" value="F:methyltransferase activity"/>
    <property type="evidence" value="ECO:0007669"/>
    <property type="project" value="UniProtKB-KW"/>
</dbReference>
<organism evidence="2 3">
    <name type="scientific">Nocardioides daedukensis</name>
    <dbReference type="NCBI Taxonomy" id="634462"/>
    <lineage>
        <taxon>Bacteria</taxon>
        <taxon>Bacillati</taxon>
        <taxon>Actinomycetota</taxon>
        <taxon>Actinomycetes</taxon>
        <taxon>Propionibacteriales</taxon>
        <taxon>Nocardioidaceae</taxon>
        <taxon>Nocardioides</taxon>
    </lineage>
</organism>
<feature type="region of interest" description="Disordered" evidence="1">
    <location>
        <begin position="205"/>
        <end position="262"/>
    </location>
</feature>
<dbReference type="AlphaFoldDB" id="A0A7Y9S104"/>
<name>A0A7Y9S104_9ACTN</name>
<protein>
    <submittedName>
        <fullName evidence="2">SAM-dependent methyltransferase</fullName>
    </submittedName>
</protein>
<evidence type="ECO:0000313" key="3">
    <source>
        <dbReference type="Proteomes" id="UP000540656"/>
    </source>
</evidence>
<sequence>MDQQPHRNAFPEDAVTWLLGTSPRTVAVLGDAGVAEACAALGHDVTDVEGSTRGQALPFTDRSVDAVVAIRTVPRDLEDVARVLRPGGQLALVQNQRDRRIPWARKLDDVLRLAARGEESAERIISSPLFGFVSDAEFRHWQMVNNETLPLVLAHELTHLDESARRQRLDAALELYADYGRGADGMQLPWLSRCHRATVVESAWAPPHAYDERPTDGTAREGETDQTSPSGSSSDEPGSAPGSAPAAPQDGSDSDLLLIDFR</sequence>
<accession>A0A7Y9S104</accession>
<evidence type="ECO:0000313" key="2">
    <source>
        <dbReference type="EMBL" id="NYG58984.1"/>
    </source>
</evidence>
<dbReference type="Gene3D" id="3.40.50.150">
    <property type="entry name" value="Vaccinia Virus protein VP39"/>
    <property type="match status" value="1"/>
</dbReference>
<evidence type="ECO:0000256" key="1">
    <source>
        <dbReference type="SAM" id="MobiDB-lite"/>
    </source>
</evidence>
<gene>
    <name evidence="2" type="ORF">BJ980_001907</name>
</gene>
<feature type="compositionally biased region" description="Low complexity" evidence="1">
    <location>
        <begin position="225"/>
        <end position="251"/>
    </location>
</feature>
<proteinExistence type="predicted"/>
<keyword evidence="3" id="KW-1185">Reference proteome</keyword>
<dbReference type="EMBL" id="JACCAA010000001">
    <property type="protein sequence ID" value="NYG58984.1"/>
    <property type="molecule type" value="Genomic_DNA"/>
</dbReference>
<dbReference type="InterPro" id="IPR029063">
    <property type="entry name" value="SAM-dependent_MTases_sf"/>
</dbReference>
<dbReference type="RefSeq" id="WP_179502084.1">
    <property type="nucleotide sequence ID" value="NZ_JACCAA010000001.1"/>
</dbReference>
<dbReference type="Proteomes" id="UP000540656">
    <property type="component" value="Unassembled WGS sequence"/>
</dbReference>
<feature type="compositionally biased region" description="Basic and acidic residues" evidence="1">
    <location>
        <begin position="209"/>
        <end position="223"/>
    </location>
</feature>
<dbReference type="GO" id="GO:0032259">
    <property type="term" value="P:methylation"/>
    <property type="evidence" value="ECO:0007669"/>
    <property type="project" value="UniProtKB-KW"/>
</dbReference>
<keyword evidence="2" id="KW-0808">Transferase</keyword>
<reference evidence="2 3" key="1">
    <citation type="submission" date="2020-07" db="EMBL/GenBank/DDBJ databases">
        <title>Sequencing the genomes of 1000 actinobacteria strains.</title>
        <authorList>
            <person name="Klenk H.-P."/>
        </authorList>
    </citation>
    <scope>NUCLEOTIDE SEQUENCE [LARGE SCALE GENOMIC DNA]</scope>
    <source>
        <strain evidence="2 3">DSM 23819</strain>
    </source>
</reference>